<reference evidence="1 2" key="1">
    <citation type="journal article" date="2012" name="Science">
        <title>The Paleozoic origin of enzymatic lignin decomposition reconstructed from 31 fungal genomes.</title>
        <authorList>
            <person name="Floudas D."/>
            <person name="Binder M."/>
            <person name="Riley R."/>
            <person name="Barry K."/>
            <person name="Blanchette R.A."/>
            <person name="Henrissat B."/>
            <person name="Martinez A.T."/>
            <person name="Otillar R."/>
            <person name="Spatafora J.W."/>
            <person name="Yadav J.S."/>
            <person name="Aerts A."/>
            <person name="Benoit I."/>
            <person name="Boyd A."/>
            <person name="Carlson A."/>
            <person name="Copeland A."/>
            <person name="Coutinho P.M."/>
            <person name="de Vries R.P."/>
            <person name="Ferreira P."/>
            <person name="Findley K."/>
            <person name="Foster B."/>
            <person name="Gaskell J."/>
            <person name="Glotzer D."/>
            <person name="Gorecki P."/>
            <person name="Heitman J."/>
            <person name="Hesse C."/>
            <person name="Hori C."/>
            <person name="Igarashi K."/>
            <person name="Jurgens J.A."/>
            <person name="Kallen N."/>
            <person name="Kersten P."/>
            <person name="Kohler A."/>
            <person name="Kuees U."/>
            <person name="Kumar T.K.A."/>
            <person name="Kuo A."/>
            <person name="LaButti K."/>
            <person name="Larrondo L.F."/>
            <person name="Lindquist E."/>
            <person name="Ling A."/>
            <person name="Lombard V."/>
            <person name="Lucas S."/>
            <person name="Lundell T."/>
            <person name="Martin R."/>
            <person name="McLaughlin D.J."/>
            <person name="Morgenstern I."/>
            <person name="Morin E."/>
            <person name="Murat C."/>
            <person name="Nagy L.G."/>
            <person name="Nolan M."/>
            <person name="Ohm R.A."/>
            <person name="Patyshakuliyeva A."/>
            <person name="Rokas A."/>
            <person name="Ruiz-Duenas F.J."/>
            <person name="Sabat G."/>
            <person name="Salamov A."/>
            <person name="Samejima M."/>
            <person name="Schmutz J."/>
            <person name="Slot J.C."/>
            <person name="St John F."/>
            <person name="Stenlid J."/>
            <person name="Sun H."/>
            <person name="Sun S."/>
            <person name="Syed K."/>
            <person name="Tsang A."/>
            <person name="Wiebenga A."/>
            <person name="Young D."/>
            <person name="Pisabarro A."/>
            <person name="Eastwood D.C."/>
            <person name="Martin F."/>
            <person name="Cullen D."/>
            <person name="Grigoriev I.V."/>
            <person name="Hibbett D.S."/>
        </authorList>
    </citation>
    <scope>NUCLEOTIDE SEQUENCE [LARGE SCALE GENOMIC DNA]</scope>
    <source>
        <strain evidence="1 2">MD-104</strain>
    </source>
</reference>
<dbReference type="AlphaFoldDB" id="A0A2H3JR21"/>
<gene>
    <name evidence="1" type="ORF">WOLCODRAFT_154418</name>
</gene>
<proteinExistence type="predicted"/>
<evidence type="ECO:0000313" key="2">
    <source>
        <dbReference type="Proteomes" id="UP000218811"/>
    </source>
</evidence>
<organism evidence="1 2">
    <name type="scientific">Wolfiporia cocos (strain MD-104)</name>
    <name type="common">Brown rot fungus</name>
    <dbReference type="NCBI Taxonomy" id="742152"/>
    <lineage>
        <taxon>Eukaryota</taxon>
        <taxon>Fungi</taxon>
        <taxon>Dikarya</taxon>
        <taxon>Basidiomycota</taxon>
        <taxon>Agaricomycotina</taxon>
        <taxon>Agaricomycetes</taxon>
        <taxon>Polyporales</taxon>
        <taxon>Phaeolaceae</taxon>
        <taxon>Wolfiporia</taxon>
    </lineage>
</organism>
<evidence type="ECO:0000313" key="1">
    <source>
        <dbReference type="EMBL" id="PCH44381.1"/>
    </source>
</evidence>
<name>A0A2H3JR21_WOLCO</name>
<accession>A0A2H3JR21</accession>
<dbReference type="EMBL" id="KB468157">
    <property type="protein sequence ID" value="PCH44381.1"/>
    <property type="molecule type" value="Genomic_DNA"/>
</dbReference>
<keyword evidence="2" id="KW-1185">Reference proteome</keyword>
<dbReference type="Proteomes" id="UP000218811">
    <property type="component" value="Unassembled WGS sequence"/>
</dbReference>
<protein>
    <submittedName>
        <fullName evidence="1">Uncharacterized protein</fullName>
    </submittedName>
</protein>
<sequence>MQSRRSNAKRRSDLPLAAPRRMETMVQGWGNPSALAAANGPSYDSCPNTLLLSRRHGRIVVARKRHDLTLTNQHRHAHASSRCCRLAKGLYKRKLYRTFNATLPPAPNTAPVLLGVDARLQRDVKHAYRARNVASQLNPICVGGTQLPQGFGAEDVHIKRACTGPTVVTAQNNDDCVPSRHCAIVEGREAERT</sequence>